<evidence type="ECO:0000313" key="2">
    <source>
        <dbReference type="EMBL" id="KAK3387050.1"/>
    </source>
</evidence>
<evidence type="ECO:0000256" key="1">
    <source>
        <dbReference type="SAM" id="MobiDB-lite"/>
    </source>
</evidence>
<dbReference type="EMBL" id="JAULSW010000003">
    <property type="protein sequence ID" value="KAK3387050.1"/>
    <property type="molecule type" value="Genomic_DNA"/>
</dbReference>
<protein>
    <submittedName>
        <fullName evidence="2">Uncharacterized protein</fullName>
    </submittedName>
</protein>
<sequence length="199" mass="21867">MEFKSRLPPAAESGGTPQDVAAPLSRSVRPLLLLIVPPSAHPSIHPPQKPAPSFWHHPVIIHPIPFFRRRSDAHNSFRFRKDCFGASGCGATTRPNPGKPFDAFLMQPSTQNDALCATTRSQDQNRRPQMLDRWAAAGEGGVQYSQEGYVSPDTPGSGGTNASLPSERLGPNQMRRGRVCSSAGVPWHRGRFDLWQPLR</sequence>
<feature type="region of interest" description="Disordered" evidence="1">
    <location>
        <begin position="145"/>
        <end position="179"/>
    </location>
</feature>
<comment type="caution">
    <text evidence="2">The sequence shown here is derived from an EMBL/GenBank/DDBJ whole genome shotgun (WGS) entry which is preliminary data.</text>
</comment>
<reference evidence="2" key="1">
    <citation type="journal article" date="2023" name="Mol. Phylogenet. Evol.">
        <title>Genome-scale phylogeny and comparative genomics of the fungal order Sordariales.</title>
        <authorList>
            <person name="Hensen N."/>
            <person name="Bonometti L."/>
            <person name="Westerberg I."/>
            <person name="Brannstrom I.O."/>
            <person name="Guillou S."/>
            <person name="Cros-Aarteil S."/>
            <person name="Calhoun S."/>
            <person name="Haridas S."/>
            <person name="Kuo A."/>
            <person name="Mondo S."/>
            <person name="Pangilinan J."/>
            <person name="Riley R."/>
            <person name="LaButti K."/>
            <person name="Andreopoulos B."/>
            <person name="Lipzen A."/>
            <person name="Chen C."/>
            <person name="Yan M."/>
            <person name="Daum C."/>
            <person name="Ng V."/>
            <person name="Clum A."/>
            <person name="Steindorff A."/>
            <person name="Ohm R.A."/>
            <person name="Martin F."/>
            <person name="Silar P."/>
            <person name="Natvig D.O."/>
            <person name="Lalanne C."/>
            <person name="Gautier V."/>
            <person name="Ament-Velasquez S.L."/>
            <person name="Kruys A."/>
            <person name="Hutchinson M.I."/>
            <person name="Powell A.J."/>
            <person name="Barry K."/>
            <person name="Miller A.N."/>
            <person name="Grigoriev I.V."/>
            <person name="Debuchy R."/>
            <person name="Gladieux P."/>
            <person name="Hiltunen Thoren M."/>
            <person name="Johannesson H."/>
        </authorList>
    </citation>
    <scope>NUCLEOTIDE SEQUENCE</scope>
    <source>
        <strain evidence="2">CBS 232.78</strain>
    </source>
</reference>
<keyword evidence="3" id="KW-1185">Reference proteome</keyword>
<feature type="region of interest" description="Disordered" evidence="1">
    <location>
        <begin position="1"/>
        <end position="22"/>
    </location>
</feature>
<dbReference type="AlphaFoldDB" id="A0AAE0NSY5"/>
<evidence type="ECO:0000313" key="3">
    <source>
        <dbReference type="Proteomes" id="UP001285441"/>
    </source>
</evidence>
<accession>A0AAE0NSY5</accession>
<dbReference type="Proteomes" id="UP001285441">
    <property type="component" value="Unassembled WGS sequence"/>
</dbReference>
<gene>
    <name evidence="2" type="ORF">B0H63DRAFT_468992</name>
</gene>
<proteinExistence type="predicted"/>
<name>A0AAE0NSY5_9PEZI</name>
<reference evidence="2" key="2">
    <citation type="submission" date="2023-06" db="EMBL/GenBank/DDBJ databases">
        <authorList>
            <consortium name="Lawrence Berkeley National Laboratory"/>
            <person name="Haridas S."/>
            <person name="Hensen N."/>
            <person name="Bonometti L."/>
            <person name="Westerberg I."/>
            <person name="Brannstrom I.O."/>
            <person name="Guillou S."/>
            <person name="Cros-Aarteil S."/>
            <person name="Calhoun S."/>
            <person name="Kuo A."/>
            <person name="Mondo S."/>
            <person name="Pangilinan J."/>
            <person name="Riley R."/>
            <person name="LaButti K."/>
            <person name="Andreopoulos B."/>
            <person name="Lipzen A."/>
            <person name="Chen C."/>
            <person name="Yanf M."/>
            <person name="Daum C."/>
            <person name="Ng V."/>
            <person name="Clum A."/>
            <person name="Steindorff A."/>
            <person name="Ohm R."/>
            <person name="Martin F."/>
            <person name="Silar P."/>
            <person name="Natvig D."/>
            <person name="Lalanne C."/>
            <person name="Gautier V."/>
            <person name="Ament-velasquez S.L."/>
            <person name="Kruys A."/>
            <person name="Hutchinson M.I."/>
            <person name="Powell A.J."/>
            <person name="Barry K."/>
            <person name="Miller A.N."/>
            <person name="Grigoriev I.V."/>
            <person name="Debuchy R."/>
            <person name="Gladieux P."/>
            <person name="Thoren M.H."/>
            <person name="Johannesson H."/>
        </authorList>
    </citation>
    <scope>NUCLEOTIDE SEQUENCE</scope>
    <source>
        <strain evidence="2">CBS 232.78</strain>
    </source>
</reference>
<organism evidence="2 3">
    <name type="scientific">Podospora didyma</name>
    <dbReference type="NCBI Taxonomy" id="330526"/>
    <lineage>
        <taxon>Eukaryota</taxon>
        <taxon>Fungi</taxon>
        <taxon>Dikarya</taxon>
        <taxon>Ascomycota</taxon>
        <taxon>Pezizomycotina</taxon>
        <taxon>Sordariomycetes</taxon>
        <taxon>Sordariomycetidae</taxon>
        <taxon>Sordariales</taxon>
        <taxon>Podosporaceae</taxon>
        <taxon>Podospora</taxon>
    </lineage>
</organism>